<name>A0ABP7CTW0_9ACTN</name>
<dbReference type="InterPro" id="IPR055170">
    <property type="entry name" value="GFO_IDH_MocA-like_dom"/>
</dbReference>
<dbReference type="Gene3D" id="3.30.360.10">
    <property type="entry name" value="Dihydrodipicolinate Reductase, domain 2"/>
    <property type="match status" value="1"/>
</dbReference>
<reference evidence="4" key="1">
    <citation type="journal article" date="2019" name="Int. J. Syst. Evol. Microbiol.">
        <title>The Global Catalogue of Microorganisms (GCM) 10K type strain sequencing project: providing services to taxonomists for standard genome sequencing and annotation.</title>
        <authorList>
            <consortium name="The Broad Institute Genomics Platform"/>
            <consortium name="The Broad Institute Genome Sequencing Center for Infectious Disease"/>
            <person name="Wu L."/>
            <person name="Ma J."/>
        </authorList>
    </citation>
    <scope>NUCLEOTIDE SEQUENCE [LARGE SCALE GENOMIC DNA]</scope>
    <source>
        <strain evidence="4">JCM 16548</strain>
    </source>
</reference>
<dbReference type="SUPFAM" id="SSF55347">
    <property type="entry name" value="Glyceraldehyde-3-phosphate dehydrogenase-like, C-terminal domain"/>
    <property type="match status" value="1"/>
</dbReference>
<dbReference type="InterPro" id="IPR051450">
    <property type="entry name" value="Gfo/Idh/MocA_Oxidoreductases"/>
</dbReference>
<comment type="caution">
    <text evidence="3">The sequence shown here is derived from an EMBL/GenBank/DDBJ whole genome shotgun (WGS) entry which is preliminary data.</text>
</comment>
<evidence type="ECO:0000259" key="2">
    <source>
        <dbReference type="Pfam" id="PF22725"/>
    </source>
</evidence>
<feature type="domain" description="Gfo/Idh/MocA-like oxidoreductase N-terminal" evidence="1">
    <location>
        <begin position="2"/>
        <end position="121"/>
    </location>
</feature>
<sequence length="347" mass="36580">MIRVGLIGGGGIASAHIRGYTAHADRIAVTAIADAVPETVERRAAELGARGFADYREMIAAGELDAVDICLPHHLHADAVVAAAEAGLHVLCEKPLCLRPVEAGRVQHAVAASGVTLMCAHNQLFLPAVAAAKEVLDSGRLGRVYEVRTTDCFHNDFDPANMGWRASAATSGGGELIDTGYHPTYLMLHLAGSVPVEAVAMLSTHRLTFAEGEDSAQVIVRFENGAVGTLWTSWAYDPPEITERFSVVAEHGTLHSDGTSLHVHLRGGGTTSTTYEPVDTFVAEIGHFADALTTASRPLHTEKEGIEALGMILAGYESARTRTIAPVLRAADTVLRPAEAGSTGAPQ</sequence>
<evidence type="ECO:0000313" key="3">
    <source>
        <dbReference type="EMBL" id="GAA3694189.1"/>
    </source>
</evidence>
<dbReference type="InterPro" id="IPR000683">
    <property type="entry name" value="Gfo/Idh/MocA-like_OxRdtase_N"/>
</dbReference>
<dbReference type="EMBL" id="BAAAYX010000002">
    <property type="protein sequence ID" value="GAA3694189.1"/>
    <property type="molecule type" value="Genomic_DNA"/>
</dbReference>
<dbReference type="InterPro" id="IPR036291">
    <property type="entry name" value="NAD(P)-bd_dom_sf"/>
</dbReference>
<dbReference type="PANTHER" id="PTHR43377">
    <property type="entry name" value="BILIVERDIN REDUCTASE A"/>
    <property type="match status" value="1"/>
</dbReference>
<dbReference type="SUPFAM" id="SSF51735">
    <property type="entry name" value="NAD(P)-binding Rossmann-fold domains"/>
    <property type="match status" value="1"/>
</dbReference>
<gene>
    <name evidence="3" type="ORF">GCM10022204_07460</name>
</gene>
<feature type="domain" description="GFO/IDH/MocA-like oxidoreductase" evidence="2">
    <location>
        <begin position="130"/>
        <end position="254"/>
    </location>
</feature>
<dbReference type="Pfam" id="PF01408">
    <property type="entry name" value="GFO_IDH_MocA"/>
    <property type="match status" value="1"/>
</dbReference>
<evidence type="ECO:0000259" key="1">
    <source>
        <dbReference type="Pfam" id="PF01408"/>
    </source>
</evidence>
<evidence type="ECO:0000313" key="4">
    <source>
        <dbReference type="Proteomes" id="UP001500051"/>
    </source>
</evidence>
<keyword evidence="4" id="KW-1185">Reference proteome</keyword>
<organism evidence="3 4">
    <name type="scientific">Microlunatus aurantiacus</name>
    <dbReference type="NCBI Taxonomy" id="446786"/>
    <lineage>
        <taxon>Bacteria</taxon>
        <taxon>Bacillati</taxon>
        <taxon>Actinomycetota</taxon>
        <taxon>Actinomycetes</taxon>
        <taxon>Propionibacteriales</taxon>
        <taxon>Propionibacteriaceae</taxon>
        <taxon>Microlunatus</taxon>
    </lineage>
</organism>
<dbReference type="PANTHER" id="PTHR43377:SF1">
    <property type="entry name" value="BILIVERDIN REDUCTASE A"/>
    <property type="match status" value="1"/>
</dbReference>
<dbReference type="Pfam" id="PF22725">
    <property type="entry name" value="GFO_IDH_MocA_C3"/>
    <property type="match status" value="1"/>
</dbReference>
<proteinExistence type="predicted"/>
<protein>
    <submittedName>
        <fullName evidence="3">Gfo/Idh/MocA family oxidoreductase</fullName>
    </submittedName>
</protein>
<dbReference type="RefSeq" id="WP_344810927.1">
    <property type="nucleotide sequence ID" value="NZ_BAAAYX010000002.1"/>
</dbReference>
<accession>A0ABP7CTW0</accession>
<dbReference type="Gene3D" id="3.40.50.720">
    <property type="entry name" value="NAD(P)-binding Rossmann-like Domain"/>
    <property type="match status" value="1"/>
</dbReference>
<dbReference type="Proteomes" id="UP001500051">
    <property type="component" value="Unassembled WGS sequence"/>
</dbReference>